<name>A0A3B0XEN7_9ZZZZ</name>
<reference evidence="1" key="1">
    <citation type="submission" date="2018-06" db="EMBL/GenBank/DDBJ databases">
        <authorList>
            <person name="Zhirakovskaya E."/>
        </authorList>
    </citation>
    <scope>NUCLEOTIDE SEQUENCE</scope>
</reference>
<dbReference type="EMBL" id="UOFE01000046">
    <property type="protein sequence ID" value="VAW55086.1"/>
    <property type="molecule type" value="Genomic_DNA"/>
</dbReference>
<organism evidence="1">
    <name type="scientific">hydrothermal vent metagenome</name>
    <dbReference type="NCBI Taxonomy" id="652676"/>
    <lineage>
        <taxon>unclassified sequences</taxon>
        <taxon>metagenomes</taxon>
        <taxon>ecological metagenomes</taxon>
    </lineage>
</organism>
<evidence type="ECO:0000313" key="1">
    <source>
        <dbReference type="EMBL" id="VAW55086.1"/>
    </source>
</evidence>
<proteinExistence type="predicted"/>
<protein>
    <recommendedName>
        <fullName evidence="2">Ribosome-associated inhibitor A</fullName>
    </recommendedName>
</protein>
<dbReference type="AlphaFoldDB" id="A0A3B0XEN7"/>
<gene>
    <name evidence="1" type="ORF">MNBD_GAMMA05-248</name>
</gene>
<dbReference type="Gene3D" id="3.30.160.100">
    <property type="entry name" value="Ribosome hibernation promotion factor-like"/>
    <property type="match status" value="1"/>
</dbReference>
<evidence type="ECO:0008006" key="2">
    <source>
        <dbReference type="Google" id="ProtNLM"/>
    </source>
</evidence>
<dbReference type="InterPro" id="IPR036567">
    <property type="entry name" value="RHF-like"/>
</dbReference>
<sequence length="120" mass="13740">MQIDIQSRGFSLTSALLNYSEQRLLFSMSYFSDHISKVIIRLSDINGPRGGTDKRCHLQFIIAGLPDIVVDDTEADMYAAIDRAMDRARRTVARKLDRQQTLLKQNHPFLLDEEQATAQR</sequence>
<dbReference type="Pfam" id="PF02482">
    <property type="entry name" value="Ribosomal_S30AE"/>
    <property type="match status" value="1"/>
</dbReference>
<dbReference type="InterPro" id="IPR003489">
    <property type="entry name" value="RHF/RaiA"/>
</dbReference>
<accession>A0A3B0XEN7</accession>
<dbReference type="SUPFAM" id="SSF69754">
    <property type="entry name" value="Ribosome binding protein Y (YfiA homologue)"/>
    <property type="match status" value="1"/>
</dbReference>